<sequence length="174" mass="19585">MTGTAKFGAAPPLAWQQGRGLSPGRGGCVCPSRPRPAALLSYRRCGLRRPGRRVVRSRRRTTRPPAPPKGPLHPPPARERTPVAQVYRGGQPYGTGRPALLTPHEVRTHEFPPRRRGVDPVEVRRFQTRLADELAALHQEIRALAQEHDRLRRALRDWQSRHARDCPPTNGGHW</sequence>
<dbReference type="Proteomes" id="UP000671399">
    <property type="component" value="Unassembled WGS sequence"/>
</dbReference>
<comment type="caution">
    <text evidence="3">The sequence shown here is derived from an EMBL/GenBank/DDBJ whole genome shotgun (WGS) entry which is preliminary data.</text>
</comment>
<dbReference type="NCBIfam" id="TIGR03544">
    <property type="entry name" value="DivI1A_domain"/>
    <property type="match status" value="1"/>
</dbReference>
<accession>A0ABS3V5U7</accession>
<feature type="region of interest" description="Disordered" evidence="2">
    <location>
        <begin position="50"/>
        <end position="81"/>
    </location>
</feature>
<evidence type="ECO:0000256" key="1">
    <source>
        <dbReference type="SAM" id="Coils"/>
    </source>
</evidence>
<evidence type="ECO:0000256" key="2">
    <source>
        <dbReference type="SAM" id="MobiDB-lite"/>
    </source>
</evidence>
<feature type="compositionally biased region" description="Pro residues" evidence="2">
    <location>
        <begin position="64"/>
        <end position="75"/>
    </location>
</feature>
<protein>
    <submittedName>
        <fullName evidence="3">DivIVA domain-containing protein</fullName>
    </submittedName>
</protein>
<feature type="coiled-coil region" evidence="1">
    <location>
        <begin position="127"/>
        <end position="161"/>
    </location>
</feature>
<keyword evidence="1" id="KW-0175">Coiled coil</keyword>
<evidence type="ECO:0000313" key="4">
    <source>
        <dbReference type="Proteomes" id="UP000671399"/>
    </source>
</evidence>
<name>A0ABS3V5U7_9ACTN</name>
<feature type="region of interest" description="Disordered" evidence="2">
    <location>
        <begin position="1"/>
        <end position="33"/>
    </location>
</feature>
<reference evidence="3 4" key="1">
    <citation type="submission" date="2021-03" db="EMBL/GenBank/DDBJ databases">
        <authorList>
            <person name="Lee D.-H."/>
        </authorList>
    </citation>
    <scope>NUCLEOTIDE SEQUENCE [LARGE SCALE GENOMIC DNA]</scope>
    <source>
        <strain evidence="3 4">MMS20-R2-23</strain>
    </source>
</reference>
<keyword evidence="4" id="KW-1185">Reference proteome</keyword>
<dbReference type="Gene3D" id="6.10.250.660">
    <property type="match status" value="1"/>
</dbReference>
<organism evidence="3 4">
    <name type="scientific">Micromonospora antibiotica</name>
    <dbReference type="NCBI Taxonomy" id="2807623"/>
    <lineage>
        <taxon>Bacteria</taxon>
        <taxon>Bacillati</taxon>
        <taxon>Actinomycetota</taxon>
        <taxon>Actinomycetes</taxon>
        <taxon>Micromonosporales</taxon>
        <taxon>Micromonosporaceae</taxon>
        <taxon>Micromonospora</taxon>
    </lineage>
</organism>
<feature type="compositionally biased region" description="Basic residues" evidence="2">
    <location>
        <begin position="50"/>
        <end position="62"/>
    </location>
</feature>
<gene>
    <name evidence="3" type="ORF">JQN83_08770</name>
</gene>
<dbReference type="InterPro" id="IPR019933">
    <property type="entry name" value="DivIVA_domain"/>
</dbReference>
<dbReference type="EMBL" id="JAGFWR010000003">
    <property type="protein sequence ID" value="MBO4160907.1"/>
    <property type="molecule type" value="Genomic_DNA"/>
</dbReference>
<evidence type="ECO:0000313" key="3">
    <source>
        <dbReference type="EMBL" id="MBO4160907.1"/>
    </source>
</evidence>
<proteinExistence type="predicted"/>